<evidence type="ECO:0008006" key="7">
    <source>
        <dbReference type="Google" id="ProtNLM"/>
    </source>
</evidence>
<dbReference type="InterPro" id="IPR008280">
    <property type="entry name" value="Tub_FtsZ_C"/>
</dbReference>
<keyword evidence="2" id="KW-0493">Microtubule</keyword>
<evidence type="ECO:0000313" key="5">
    <source>
        <dbReference type="EMBL" id="CAG5127089.1"/>
    </source>
</evidence>
<accession>A0A8S3ZD56</accession>
<dbReference type="GO" id="GO:0007017">
    <property type="term" value="P:microtubule-based process"/>
    <property type="evidence" value="ECO:0007669"/>
    <property type="project" value="InterPro"/>
</dbReference>
<evidence type="ECO:0000256" key="1">
    <source>
        <dbReference type="ARBA" id="ARBA00009636"/>
    </source>
</evidence>
<comment type="similarity">
    <text evidence="1">Belongs to the tubulin family.</text>
</comment>
<gene>
    <name evidence="5" type="ORF">CUNI_LOCUS12647</name>
</gene>
<protein>
    <recommendedName>
        <fullName evidence="7">Tubulin gamma chain</fullName>
    </recommendedName>
</protein>
<dbReference type="EMBL" id="CAJHNH020002561">
    <property type="protein sequence ID" value="CAG5127089.1"/>
    <property type="molecule type" value="Genomic_DNA"/>
</dbReference>
<sequence length="161" mass="17569">FVTAVYPSAKDDVITSPYNSVLAMRELTEHAHCVLPIENQALIDIVGKITQAIPSSKTGKRVYGSSVKSDSALSAGDGGVAKKADERPFDQMNNLVANLLLNMTSSARFEGSLNVDLNEITMNLVPFPKLHYLVASQSPLYSSADVQLPLRRPDVFRCLFQ</sequence>
<comment type="caution">
    <text evidence="5">The sequence shown here is derived from an EMBL/GenBank/DDBJ whole genome shotgun (WGS) entry which is preliminary data.</text>
</comment>
<dbReference type="OrthoDB" id="1662883at2759"/>
<dbReference type="GO" id="GO:0005874">
    <property type="term" value="C:microtubule"/>
    <property type="evidence" value="ECO:0007669"/>
    <property type="project" value="UniProtKB-KW"/>
</dbReference>
<name>A0A8S3ZD56_9EUPU</name>
<evidence type="ECO:0000256" key="3">
    <source>
        <dbReference type="ARBA" id="ARBA00022741"/>
    </source>
</evidence>
<dbReference type="Gene3D" id="3.40.50.1440">
    <property type="entry name" value="Tubulin/FtsZ, GTPase domain"/>
    <property type="match status" value="1"/>
</dbReference>
<feature type="non-terminal residue" evidence="5">
    <location>
        <position position="161"/>
    </location>
</feature>
<dbReference type="PRINTS" id="PR01519">
    <property type="entry name" value="EPSLNTUBULIN"/>
</dbReference>
<dbReference type="InterPro" id="IPR036525">
    <property type="entry name" value="Tubulin/FtsZ_GTPase_sf"/>
</dbReference>
<dbReference type="PANTHER" id="PTHR11588">
    <property type="entry name" value="TUBULIN"/>
    <property type="match status" value="1"/>
</dbReference>
<evidence type="ECO:0000256" key="4">
    <source>
        <dbReference type="ARBA" id="ARBA00023134"/>
    </source>
</evidence>
<dbReference type="InterPro" id="IPR000217">
    <property type="entry name" value="Tubulin"/>
</dbReference>
<dbReference type="GO" id="GO:0005525">
    <property type="term" value="F:GTP binding"/>
    <property type="evidence" value="ECO:0007669"/>
    <property type="project" value="UniProtKB-KW"/>
</dbReference>
<dbReference type="Proteomes" id="UP000678393">
    <property type="component" value="Unassembled WGS sequence"/>
</dbReference>
<dbReference type="SUPFAM" id="SSF52490">
    <property type="entry name" value="Tubulin nucleotide-binding domain-like"/>
    <property type="match status" value="1"/>
</dbReference>
<evidence type="ECO:0000256" key="2">
    <source>
        <dbReference type="ARBA" id="ARBA00022701"/>
    </source>
</evidence>
<organism evidence="5 6">
    <name type="scientific">Candidula unifasciata</name>
    <dbReference type="NCBI Taxonomy" id="100452"/>
    <lineage>
        <taxon>Eukaryota</taxon>
        <taxon>Metazoa</taxon>
        <taxon>Spiralia</taxon>
        <taxon>Lophotrochozoa</taxon>
        <taxon>Mollusca</taxon>
        <taxon>Gastropoda</taxon>
        <taxon>Heterobranchia</taxon>
        <taxon>Euthyneura</taxon>
        <taxon>Panpulmonata</taxon>
        <taxon>Eupulmonata</taxon>
        <taxon>Stylommatophora</taxon>
        <taxon>Helicina</taxon>
        <taxon>Helicoidea</taxon>
        <taxon>Geomitridae</taxon>
        <taxon>Candidula</taxon>
    </lineage>
</organism>
<dbReference type="AlphaFoldDB" id="A0A8S3ZD56"/>
<dbReference type="SUPFAM" id="SSF55307">
    <property type="entry name" value="Tubulin C-terminal domain-like"/>
    <property type="match status" value="1"/>
</dbReference>
<keyword evidence="4" id="KW-0342">GTP-binding</keyword>
<reference evidence="5" key="1">
    <citation type="submission" date="2021-04" db="EMBL/GenBank/DDBJ databases">
        <authorList>
            <consortium name="Molecular Ecology Group"/>
        </authorList>
    </citation>
    <scope>NUCLEOTIDE SEQUENCE</scope>
</reference>
<proteinExistence type="inferred from homology"/>
<keyword evidence="3" id="KW-0547">Nucleotide-binding</keyword>
<keyword evidence="6" id="KW-1185">Reference proteome</keyword>
<dbReference type="InterPro" id="IPR004057">
    <property type="entry name" value="Epsilon_tubulin"/>
</dbReference>
<evidence type="ECO:0000313" key="6">
    <source>
        <dbReference type="Proteomes" id="UP000678393"/>
    </source>
</evidence>